<proteinExistence type="inferred from homology"/>
<keyword evidence="6" id="KW-1185">Reference proteome</keyword>
<gene>
    <name evidence="5" type="ORF">GCM10009639_61780</name>
</gene>
<sequence>MTDQRSGAPARSAALQELVEELAESLRRSVTLTDPWCRRICSSRHFGDADPARLHSLLQGRASAEVARHVRDQGAARWTKPGFLAGRDDLGLLPRYCVPLRERGHLLGMLTVIAPDGALAPAETEAIARATPAVIGQLYADQVAADAGTAQEQELLLSLLDAGPADRAEARRRIVDDALLPDAPHAVVSVVQVTGSRLPPGQVATALRGVLEELRRTRSADGAIAVTPDRAVLLQLADRPLKEEVLQEQSTRVLRALGARLDASAAPVIGVGARQPGLADARTSYEQALVAVRAAQRMPGLRGVGSWEELGEFAVLLQLPDRALNESLVPKPLRALLDSANGPRLEATLRCFLDQAGSIPRTAEALEIHRTSLYYRLRQIQEVTGLDLDNGADRMTLHLGLRVRELLVSLDAPGEDGGHQGPDAAPGEDRIHPERRVPPQRTRARSGTADHHRQAEAA</sequence>
<dbReference type="Pfam" id="PF17853">
    <property type="entry name" value="GGDEF_2"/>
    <property type="match status" value="1"/>
</dbReference>
<dbReference type="InterPro" id="IPR051448">
    <property type="entry name" value="CdaR-like_regulators"/>
</dbReference>
<evidence type="ECO:0000313" key="5">
    <source>
        <dbReference type="EMBL" id="GAA1410699.1"/>
    </source>
</evidence>
<protein>
    <submittedName>
        <fullName evidence="5">Helix-turn-helix domain-containing protein</fullName>
    </submittedName>
</protein>
<dbReference type="Proteomes" id="UP001499863">
    <property type="component" value="Unassembled WGS sequence"/>
</dbReference>
<feature type="region of interest" description="Disordered" evidence="2">
    <location>
        <begin position="411"/>
        <end position="458"/>
    </location>
</feature>
<dbReference type="InterPro" id="IPR025736">
    <property type="entry name" value="PucR_C-HTH_dom"/>
</dbReference>
<evidence type="ECO:0000259" key="3">
    <source>
        <dbReference type="Pfam" id="PF13556"/>
    </source>
</evidence>
<feature type="compositionally biased region" description="Basic and acidic residues" evidence="2">
    <location>
        <begin position="427"/>
        <end position="437"/>
    </location>
</feature>
<evidence type="ECO:0000256" key="2">
    <source>
        <dbReference type="SAM" id="MobiDB-lite"/>
    </source>
</evidence>
<comment type="caution">
    <text evidence="5">The sequence shown here is derived from an EMBL/GenBank/DDBJ whole genome shotgun (WGS) entry which is preliminary data.</text>
</comment>
<dbReference type="RefSeq" id="WP_344343601.1">
    <property type="nucleotide sequence ID" value="NZ_BAAAKJ010000395.1"/>
</dbReference>
<dbReference type="Pfam" id="PF13556">
    <property type="entry name" value="HTH_30"/>
    <property type="match status" value="1"/>
</dbReference>
<dbReference type="PANTHER" id="PTHR33744">
    <property type="entry name" value="CARBOHYDRATE DIACID REGULATOR"/>
    <property type="match status" value="1"/>
</dbReference>
<dbReference type="EMBL" id="BAAAKJ010000395">
    <property type="protein sequence ID" value="GAA1410699.1"/>
    <property type="molecule type" value="Genomic_DNA"/>
</dbReference>
<feature type="compositionally biased region" description="Basic and acidic residues" evidence="2">
    <location>
        <begin position="448"/>
        <end position="458"/>
    </location>
</feature>
<accession>A0ABP4J5H2</accession>
<evidence type="ECO:0000256" key="1">
    <source>
        <dbReference type="ARBA" id="ARBA00006754"/>
    </source>
</evidence>
<feature type="domain" description="PucR C-terminal helix-turn-helix" evidence="3">
    <location>
        <begin position="347"/>
        <end position="403"/>
    </location>
</feature>
<comment type="similarity">
    <text evidence="1">Belongs to the CdaR family.</text>
</comment>
<feature type="domain" description="CdaR GGDEF-like" evidence="4">
    <location>
        <begin position="181"/>
        <end position="294"/>
    </location>
</feature>
<reference evidence="6" key="1">
    <citation type="journal article" date="2019" name="Int. J. Syst. Evol. Microbiol.">
        <title>The Global Catalogue of Microorganisms (GCM) 10K type strain sequencing project: providing services to taxonomists for standard genome sequencing and annotation.</title>
        <authorList>
            <consortium name="The Broad Institute Genomics Platform"/>
            <consortium name="The Broad Institute Genome Sequencing Center for Infectious Disease"/>
            <person name="Wu L."/>
            <person name="Ma J."/>
        </authorList>
    </citation>
    <scope>NUCLEOTIDE SEQUENCE [LARGE SCALE GENOMIC DNA]</scope>
    <source>
        <strain evidence="6">JCM 12393</strain>
    </source>
</reference>
<dbReference type="PANTHER" id="PTHR33744:SF1">
    <property type="entry name" value="DNA-BINDING TRANSCRIPTIONAL ACTIVATOR ADER"/>
    <property type="match status" value="1"/>
</dbReference>
<organism evidence="5 6">
    <name type="scientific">Kitasatospora putterlickiae</name>
    <dbReference type="NCBI Taxonomy" id="221725"/>
    <lineage>
        <taxon>Bacteria</taxon>
        <taxon>Bacillati</taxon>
        <taxon>Actinomycetota</taxon>
        <taxon>Actinomycetes</taxon>
        <taxon>Kitasatosporales</taxon>
        <taxon>Streptomycetaceae</taxon>
        <taxon>Kitasatospora</taxon>
    </lineage>
</organism>
<evidence type="ECO:0000259" key="4">
    <source>
        <dbReference type="Pfam" id="PF17853"/>
    </source>
</evidence>
<evidence type="ECO:0000313" key="6">
    <source>
        <dbReference type="Proteomes" id="UP001499863"/>
    </source>
</evidence>
<dbReference type="Gene3D" id="1.10.10.2840">
    <property type="entry name" value="PucR C-terminal helix-turn-helix domain"/>
    <property type="match status" value="1"/>
</dbReference>
<name>A0ABP4J5H2_9ACTN</name>
<dbReference type="InterPro" id="IPR041522">
    <property type="entry name" value="CdaR_GGDEF"/>
</dbReference>
<dbReference type="InterPro" id="IPR042070">
    <property type="entry name" value="PucR_C-HTH_sf"/>
</dbReference>